<dbReference type="InterPro" id="IPR013815">
    <property type="entry name" value="ATP_grasp_subdomain_1"/>
</dbReference>
<keyword evidence="2" id="KW-0670">Pyruvate</keyword>
<protein>
    <submittedName>
        <fullName evidence="3">PEP-utilizing enzyme</fullName>
    </submittedName>
    <submittedName>
        <fullName evidence="2">Phosphoenolpyruvate synthase</fullName>
    </submittedName>
</protein>
<dbReference type="EMBL" id="CP110176">
    <property type="protein sequence ID" value="WGC86148.1"/>
    <property type="molecule type" value="Genomic_DNA"/>
</dbReference>
<dbReference type="PANTHER" id="PTHR43615">
    <property type="entry name" value="PHOSPHOENOLPYRUVATE SYNTHASE-RELATED"/>
    <property type="match status" value="1"/>
</dbReference>
<dbReference type="Pfam" id="PF00391">
    <property type="entry name" value="PEP-utilizers"/>
    <property type="match status" value="1"/>
</dbReference>
<name>A0A3G9IA97_AERCA</name>
<evidence type="ECO:0000313" key="2">
    <source>
        <dbReference type="EMBL" id="AXB03692.1"/>
    </source>
</evidence>
<evidence type="ECO:0000313" key="3">
    <source>
        <dbReference type="EMBL" id="WGC86148.1"/>
    </source>
</evidence>
<accession>A0A3G9IA97</accession>
<gene>
    <name evidence="2" type="ORF">C1C91_00305</name>
    <name evidence="3" type="ORF">OJY61_22970</name>
</gene>
<dbReference type="GO" id="GO:0005524">
    <property type="term" value="F:ATP binding"/>
    <property type="evidence" value="ECO:0007669"/>
    <property type="project" value="InterPro"/>
</dbReference>
<evidence type="ECO:0000259" key="1">
    <source>
        <dbReference type="Pfam" id="PF00391"/>
    </source>
</evidence>
<evidence type="ECO:0000313" key="4">
    <source>
        <dbReference type="Proteomes" id="UP000266778"/>
    </source>
</evidence>
<dbReference type="PANTHER" id="PTHR43615:SF1">
    <property type="entry name" value="PPDK_N DOMAIN-CONTAINING PROTEIN"/>
    <property type="match status" value="1"/>
</dbReference>
<reference evidence="2" key="1">
    <citation type="journal article" date="2019" name="J Environ">
        <title>Genetic characterization and potential molecular dissemination mechanism of tet (31) gene in Aeromonas caviae from an oxytetracycline wastewater treatment system.</title>
        <authorList>
            <person name="Shi Y."/>
            <person name="Tian Z."/>
            <person name="Leclercq S.O."/>
            <person name="Zhang H."/>
            <person name="Yang M."/>
            <person name="Zhang Y."/>
        </authorList>
    </citation>
    <scope>NUCLEOTIDE SEQUENCE</scope>
    <source>
        <strain evidence="2">T25-39</strain>
    </source>
</reference>
<dbReference type="EMBL" id="CP025706">
    <property type="protein sequence ID" value="AXB03692.1"/>
    <property type="molecule type" value="Genomic_DNA"/>
</dbReference>
<feature type="domain" description="PEP-utilising enzyme mobile" evidence="1">
    <location>
        <begin position="698"/>
        <end position="766"/>
    </location>
</feature>
<sequence>MILEFGTKAETLATLNKVKLSAKIPFSIYFSYKEWMGGNHGIIKSVHDNILGRLIVRSSCMAEDSHSQSNAGAFLSVANVEFGFLESAIEQVFSSYGEHPDDNDQVLVQPMLEHVVLSGVAFSHDPSSCSPYRVINWYEGDNTAFITSGCGGKIWISSSHVSSDKIENPYISQVIKLIDELLVYFGGVPVDCEFAFTKSDDCLTLWLLQARPLILKSRSDPDHEHYKRLRQIADKVELGMSEHPFLMGKRTVYGVMPDWNPAEIIGLRPKPLALSLYRELITDSTWAYQRNNYGYRNLRSFPLMLHFYGMPYIDVRLSFNSFIPANLPDNVAGKLVDAYIDRLLDKPYLHDKVEFEIVYSCYTLDLHQRLQSLKNEGFSEREISTITEHLKTLTNKIIDPELGLWKEDASKLDILKERRERLLQSSIGKLDTIYWLIEDTKRYGTLPFAGLARAGFIAVQFLKSLVSVGVFTQHDYDCFMNSLSTVSGQLSHDRDILSKELFLNKYGHLRPGTYDIESPRYDEAPDLYFDWNSSTSNAASMSSPFSLTLNQMKSISALLRDHGLKPDVVGLFDFLESGIELREWSKFEFTRNLSDIIALVGSYGESLGFSKSEMSYCDISVFKELQVGAMDPVDAIRRSIDVGMSRYKDSLKIILPPVITSPDDVWAFELSEANPNFITQGVTTGHVVTDSNKDHFSGAIIFIQSADPGYDWIFSYPIAGLVTAWGGANSHMAIRAGELGIPAIIGAGEVLFKKWSSVSRITINCAAKKVDILS</sequence>
<dbReference type="AlphaFoldDB" id="A0A3G9IA97"/>
<dbReference type="Gene3D" id="3.50.30.10">
    <property type="entry name" value="Phosphohistidine domain"/>
    <property type="match status" value="1"/>
</dbReference>
<dbReference type="SUPFAM" id="SSF52009">
    <property type="entry name" value="Phosphohistidine domain"/>
    <property type="match status" value="1"/>
</dbReference>
<dbReference type="SUPFAM" id="SSF56059">
    <property type="entry name" value="Glutathione synthetase ATP-binding domain-like"/>
    <property type="match status" value="1"/>
</dbReference>
<organism evidence="2 4">
    <name type="scientific">Aeromonas caviae</name>
    <name type="common">Aeromonas punctata</name>
    <dbReference type="NCBI Taxonomy" id="648"/>
    <lineage>
        <taxon>Bacteria</taxon>
        <taxon>Pseudomonadati</taxon>
        <taxon>Pseudomonadota</taxon>
        <taxon>Gammaproteobacteria</taxon>
        <taxon>Aeromonadales</taxon>
        <taxon>Aeromonadaceae</taxon>
        <taxon>Aeromonas</taxon>
    </lineage>
</organism>
<dbReference type="RefSeq" id="WP_119196717.1">
    <property type="nucleotide sequence ID" value="NZ_AP019195.1"/>
</dbReference>
<dbReference type="Proteomes" id="UP000266778">
    <property type="component" value="Chromosome"/>
</dbReference>
<dbReference type="InterPro" id="IPR051549">
    <property type="entry name" value="PEP_Utilizing_Enz"/>
</dbReference>
<dbReference type="InterPro" id="IPR008279">
    <property type="entry name" value="PEP-util_enz_mobile_dom"/>
</dbReference>
<dbReference type="NCBIfam" id="NF004508">
    <property type="entry name" value="PRK05849.1"/>
    <property type="match status" value="1"/>
</dbReference>
<proteinExistence type="predicted"/>
<dbReference type="Proteomes" id="UP001163285">
    <property type="component" value="Chromosome"/>
</dbReference>
<dbReference type="Gene3D" id="3.30.1490.20">
    <property type="entry name" value="ATP-grasp fold, A domain"/>
    <property type="match status" value="1"/>
</dbReference>
<dbReference type="InterPro" id="IPR036637">
    <property type="entry name" value="Phosphohistidine_dom_sf"/>
</dbReference>
<reference evidence="3" key="2">
    <citation type="submission" date="2023-04" db="EMBL/GenBank/DDBJ databases">
        <title>Whole Genome Sequence of Multi-drug resistant Aeromonas caviae as a gut pathogen in newborn.</title>
        <authorList>
            <person name="Jadhav S.V."/>
            <person name="Saroj S.D."/>
            <person name="Saha U.B."/>
            <person name="Sen S."/>
            <person name="Kher A."/>
        </authorList>
    </citation>
    <scope>NUCLEOTIDE SEQUENCE</scope>
    <source>
        <strain evidence="3">SVJ23</strain>
    </source>
</reference>
<dbReference type="GO" id="GO:0016772">
    <property type="term" value="F:transferase activity, transferring phosphorus-containing groups"/>
    <property type="evidence" value="ECO:0007669"/>
    <property type="project" value="InterPro"/>
</dbReference>